<name>A0A9P4PMH6_9PLEO</name>
<sequence length="186" mass="22083">MNSFLHVHEAEKALPYFIPKSKSDLTLPSLEKSNNEFPHHSTPSPHPTNSSPLKAKFASLLFHLADTLHRHTTQYPPPQPPHLPTLKWSWDPAWRELLVWAPQKQCYLYLGRYTHNEVGQLRHCNVSAREDWTEEKARRVVLSWEHWKIDAEGKWFLEVCEGEEKYWVCAAYWRAEKGKWWFVERV</sequence>
<gene>
    <name evidence="2" type="ORF">P171DRAFT_431018</name>
</gene>
<accession>A0A9P4PMH6</accession>
<feature type="compositionally biased region" description="Low complexity" evidence="1">
    <location>
        <begin position="40"/>
        <end position="51"/>
    </location>
</feature>
<protein>
    <submittedName>
        <fullName evidence="2">Uncharacterized protein</fullName>
    </submittedName>
</protein>
<dbReference type="AlphaFoldDB" id="A0A9P4PMH6"/>
<reference evidence="2" key="1">
    <citation type="journal article" date="2020" name="Stud. Mycol.">
        <title>101 Dothideomycetes genomes: a test case for predicting lifestyles and emergence of pathogens.</title>
        <authorList>
            <person name="Haridas S."/>
            <person name="Albert R."/>
            <person name="Binder M."/>
            <person name="Bloem J."/>
            <person name="Labutti K."/>
            <person name="Salamov A."/>
            <person name="Andreopoulos B."/>
            <person name="Baker S."/>
            <person name="Barry K."/>
            <person name="Bills G."/>
            <person name="Bluhm B."/>
            <person name="Cannon C."/>
            <person name="Castanera R."/>
            <person name="Culley D."/>
            <person name="Daum C."/>
            <person name="Ezra D."/>
            <person name="Gonzalez J."/>
            <person name="Henrissat B."/>
            <person name="Kuo A."/>
            <person name="Liang C."/>
            <person name="Lipzen A."/>
            <person name="Lutzoni F."/>
            <person name="Magnuson J."/>
            <person name="Mondo S."/>
            <person name="Nolan M."/>
            <person name="Ohm R."/>
            <person name="Pangilinan J."/>
            <person name="Park H.-J."/>
            <person name="Ramirez L."/>
            <person name="Alfaro M."/>
            <person name="Sun H."/>
            <person name="Tritt A."/>
            <person name="Yoshinaga Y."/>
            <person name="Zwiers L.-H."/>
            <person name="Turgeon B."/>
            <person name="Goodwin S."/>
            <person name="Spatafora J."/>
            <person name="Crous P."/>
            <person name="Grigoriev I."/>
        </authorList>
    </citation>
    <scope>NUCLEOTIDE SEQUENCE</scope>
    <source>
        <strain evidence="2">CBS 690.94</strain>
    </source>
</reference>
<proteinExistence type="predicted"/>
<keyword evidence="3" id="KW-1185">Reference proteome</keyword>
<comment type="caution">
    <text evidence="2">The sequence shown here is derived from an EMBL/GenBank/DDBJ whole genome shotgun (WGS) entry which is preliminary data.</text>
</comment>
<evidence type="ECO:0000313" key="3">
    <source>
        <dbReference type="Proteomes" id="UP000799764"/>
    </source>
</evidence>
<dbReference type="Proteomes" id="UP000799764">
    <property type="component" value="Unassembled WGS sequence"/>
</dbReference>
<feature type="region of interest" description="Disordered" evidence="1">
    <location>
        <begin position="28"/>
        <end position="51"/>
    </location>
</feature>
<evidence type="ECO:0000313" key="2">
    <source>
        <dbReference type="EMBL" id="KAF2445619.1"/>
    </source>
</evidence>
<dbReference type="EMBL" id="MU001499">
    <property type="protein sequence ID" value="KAF2445619.1"/>
    <property type="molecule type" value="Genomic_DNA"/>
</dbReference>
<organism evidence="2 3">
    <name type="scientific">Karstenula rhodostoma CBS 690.94</name>
    <dbReference type="NCBI Taxonomy" id="1392251"/>
    <lineage>
        <taxon>Eukaryota</taxon>
        <taxon>Fungi</taxon>
        <taxon>Dikarya</taxon>
        <taxon>Ascomycota</taxon>
        <taxon>Pezizomycotina</taxon>
        <taxon>Dothideomycetes</taxon>
        <taxon>Pleosporomycetidae</taxon>
        <taxon>Pleosporales</taxon>
        <taxon>Massarineae</taxon>
        <taxon>Didymosphaeriaceae</taxon>
        <taxon>Karstenula</taxon>
    </lineage>
</organism>
<evidence type="ECO:0000256" key="1">
    <source>
        <dbReference type="SAM" id="MobiDB-lite"/>
    </source>
</evidence>